<gene>
    <name evidence="1" type="ORF">K458DRAFT_421443</name>
</gene>
<proteinExistence type="predicted"/>
<dbReference type="OrthoDB" id="3800479at2759"/>
<keyword evidence="2" id="KW-1185">Reference proteome</keyword>
<evidence type="ECO:0000313" key="1">
    <source>
        <dbReference type="EMBL" id="KAF2680506.1"/>
    </source>
</evidence>
<dbReference type="EMBL" id="MU005596">
    <property type="protein sequence ID" value="KAF2680506.1"/>
    <property type="molecule type" value="Genomic_DNA"/>
</dbReference>
<protein>
    <submittedName>
        <fullName evidence="1">Uncharacterized protein</fullName>
    </submittedName>
</protein>
<name>A0A6G1IQI4_9PLEO</name>
<reference evidence="1" key="1">
    <citation type="journal article" date="2020" name="Stud. Mycol.">
        <title>101 Dothideomycetes genomes: a test case for predicting lifestyles and emergence of pathogens.</title>
        <authorList>
            <person name="Haridas S."/>
            <person name="Albert R."/>
            <person name="Binder M."/>
            <person name="Bloem J."/>
            <person name="Labutti K."/>
            <person name="Salamov A."/>
            <person name="Andreopoulos B."/>
            <person name="Baker S."/>
            <person name="Barry K."/>
            <person name="Bills G."/>
            <person name="Bluhm B."/>
            <person name="Cannon C."/>
            <person name="Castanera R."/>
            <person name="Culley D."/>
            <person name="Daum C."/>
            <person name="Ezra D."/>
            <person name="Gonzalez J."/>
            <person name="Henrissat B."/>
            <person name="Kuo A."/>
            <person name="Liang C."/>
            <person name="Lipzen A."/>
            <person name="Lutzoni F."/>
            <person name="Magnuson J."/>
            <person name="Mondo S."/>
            <person name="Nolan M."/>
            <person name="Ohm R."/>
            <person name="Pangilinan J."/>
            <person name="Park H.-J."/>
            <person name="Ramirez L."/>
            <person name="Alfaro M."/>
            <person name="Sun H."/>
            <person name="Tritt A."/>
            <person name="Yoshinaga Y."/>
            <person name="Zwiers L.-H."/>
            <person name="Turgeon B."/>
            <person name="Goodwin S."/>
            <person name="Spatafora J."/>
            <person name="Crous P."/>
            <person name="Grigoriev I."/>
        </authorList>
    </citation>
    <scope>NUCLEOTIDE SEQUENCE</scope>
    <source>
        <strain evidence="1">CBS 122367</strain>
    </source>
</reference>
<dbReference type="AlphaFoldDB" id="A0A6G1IQI4"/>
<organism evidence="1 2">
    <name type="scientific">Lentithecium fluviatile CBS 122367</name>
    <dbReference type="NCBI Taxonomy" id="1168545"/>
    <lineage>
        <taxon>Eukaryota</taxon>
        <taxon>Fungi</taxon>
        <taxon>Dikarya</taxon>
        <taxon>Ascomycota</taxon>
        <taxon>Pezizomycotina</taxon>
        <taxon>Dothideomycetes</taxon>
        <taxon>Pleosporomycetidae</taxon>
        <taxon>Pleosporales</taxon>
        <taxon>Massarineae</taxon>
        <taxon>Lentitheciaceae</taxon>
        <taxon>Lentithecium</taxon>
    </lineage>
</organism>
<evidence type="ECO:0000313" key="2">
    <source>
        <dbReference type="Proteomes" id="UP000799291"/>
    </source>
</evidence>
<dbReference type="Proteomes" id="UP000799291">
    <property type="component" value="Unassembled WGS sequence"/>
</dbReference>
<sequence>MSAVTVWFCCNCKTGGYSLVYDTSCPECGHPRSSCCRKETHYTQEYRCGSATLSDCSEVAHEPINIPAAAYPPPASGNASTVNTALNIAHLGFNNSTCLPGSDHNGSTPLTLANLAGLDATYAASVPSNLEGRNNKGPREGGEVVEYYWYCCNCDYGPMNCGLHAGCVNCSNHWRGGCCRVTKVVRYT</sequence>
<accession>A0A6G1IQI4</accession>